<feature type="region of interest" description="Disordered" evidence="1">
    <location>
        <begin position="264"/>
        <end position="293"/>
    </location>
</feature>
<keyword evidence="2" id="KW-1133">Transmembrane helix</keyword>
<proteinExistence type="predicted"/>
<accession>A0A845QZJ3</accession>
<protein>
    <recommendedName>
        <fullName evidence="3">SAF domain-containing protein</fullName>
    </recommendedName>
</protein>
<sequence length="293" mass="33942">MCFNLHIGGFSMKKPSIKVVVAIFIIIIVGIIYYFQEMKTYERVDIEKESVVVAVEDIPENTIIEKDMVKVEERFRGDVNKQKMFEGVTGDIDLIIGRRTITPLYRNEIVHRDRLIENEPYMNDIDLDKNKFMITVMDEDKALDIQEGDYIDIWLKPTKEGLADKNSVEVEKLFEKLKVYESKTENYTNSSDRDKTTGEENGVAIYLTVLLSEEEIKEYLSLVEGSYISKISVYGENLEYKILEKRLSSEEADKNITEKASEILINENDNTDENAIEKVTEEDKKNKEVESNE</sequence>
<evidence type="ECO:0000313" key="5">
    <source>
        <dbReference type="Proteomes" id="UP000467132"/>
    </source>
</evidence>
<dbReference type="EMBL" id="QXXA01000013">
    <property type="protein sequence ID" value="NBI07590.1"/>
    <property type="molecule type" value="Genomic_DNA"/>
</dbReference>
<dbReference type="SMART" id="SM00858">
    <property type="entry name" value="SAF"/>
    <property type="match status" value="1"/>
</dbReference>
<keyword evidence="2" id="KW-0812">Transmembrane</keyword>
<comment type="caution">
    <text evidence="4">The sequence shown here is derived from an EMBL/GenBank/DDBJ whole genome shotgun (WGS) entry which is preliminary data.</text>
</comment>
<feature type="compositionally biased region" description="Basic and acidic residues" evidence="1">
    <location>
        <begin position="275"/>
        <end position="293"/>
    </location>
</feature>
<evidence type="ECO:0000256" key="2">
    <source>
        <dbReference type="SAM" id="Phobius"/>
    </source>
</evidence>
<dbReference type="Proteomes" id="UP000467132">
    <property type="component" value="Unassembled WGS sequence"/>
</dbReference>
<feature type="transmembrane region" description="Helical" evidence="2">
    <location>
        <begin position="16"/>
        <end position="35"/>
    </location>
</feature>
<organism evidence="4 5">
    <name type="scientific">Senegalia massiliensis</name>
    <dbReference type="NCBI Taxonomy" id="1720316"/>
    <lineage>
        <taxon>Bacteria</taxon>
        <taxon>Bacillati</taxon>
        <taxon>Bacillota</taxon>
        <taxon>Clostridia</taxon>
        <taxon>Eubacteriales</taxon>
        <taxon>Clostridiaceae</taxon>
        <taxon>Senegalia</taxon>
    </lineage>
</organism>
<dbReference type="Pfam" id="PF08666">
    <property type="entry name" value="SAF"/>
    <property type="match status" value="1"/>
</dbReference>
<reference evidence="4 5" key="1">
    <citation type="submission" date="2018-08" db="EMBL/GenBank/DDBJ databases">
        <title>Murine metabolic-syndrome-specific gut microbial biobank.</title>
        <authorList>
            <person name="Liu C."/>
        </authorList>
    </citation>
    <scope>NUCLEOTIDE SEQUENCE [LARGE SCALE GENOMIC DNA]</scope>
    <source>
        <strain evidence="4 5">583</strain>
    </source>
</reference>
<evidence type="ECO:0000256" key="1">
    <source>
        <dbReference type="SAM" id="MobiDB-lite"/>
    </source>
</evidence>
<gene>
    <name evidence="4" type="ORF">D3Z33_12080</name>
</gene>
<evidence type="ECO:0000313" key="4">
    <source>
        <dbReference type="EMBL" id="NBI07590.1"/>
    </source>
</evidence>
<dbReference type="AlphaFoldDB" id="A0A845QZJ3"/>
<evidence type="ECO:0000259" key="3">
    <source>
        <dbReference type="SMART" id="SM00858"/>
    </source>
</evidence>
<dbReference type="CDD" id="cd11614">
    <property type="entry name" value="SAF_CpaB_FlgA_like"/>
    <property type="match status" value="1"/>
</dbReference>
<keyword evidence="2" id="KW-0472">Membrane</keyword>
<dbReference type="InterPro" id="IPR013974">
    <property type="entry name" value="SAF"/>
</dbReference>
<keyword evidence="5" id="KW-1185">Reference proteome</keyword>
<name>A0A845QZJ3_9CLOT</name>
<feature type="domain" description="SAF" evidence="3">
    <location>
        <begin position="49"/>
        <end position="116"/>
    </location>
</feature>